<feature type="compositionally biased region" description="Basic and acidic residues" evidence="9">
    <location>
        <begin position="423"/>
        <end position="432"/>
    </location>
</feature>
<evidence type="ECO:0000256" key="7">
    <source>
        <dbReference type="PROSITE-ProRule" id="PRU01142"/>
    </source>
</evidence>
<keyword evidence="4 7" id="KW-0863">Zinc-finger</keyword>
<evidence type="ECO:0000256" key="1">
    <source>
        <dbReference type="ARBA" id="ARBA00004496"/>
    </source>
</evidence>
<dbReference type="GO" id="GO:0070530">
    <property type="term" value="F:K63-linked polyubiquitin modification-dependent protein binding"/>
    <property type="evidence" value="ECO:0007669"/>
    <property type="project" value="InterPro"/>
</dbReference>
<evidence type="ECO:0000256" key="2">
    <source>
        <dbReference type="ARBA" id="ARBA00022490"/>
    </source>
</evidence>
<reference evidence="13 14" key="2">
    <citation type="submission" date="2025-04" db="UniProtKB">
        <authorList>
            <consortium name="RefSeq"/>
        </authorList>
    </citation>
    <scope>IDENTIFICATION</scope>
</reference>
<dbReference type="AlphaFoldDB" id="A0A6P4ECS6"/>
<organism evidence="14">
    <name type="scientific">Drosophila rhopaloa</name>
    <name type="common">Fruit fly</name>
    <dbReference type="NCBI Taxonomy" id="1041015"/>
    <lineage>
        <taxon>Eukaryota</taxon>
        <taxon>Metazoa</taxon>
        <taxon>Ecdysozoa</taxon>
        <taxon>Arthropoda</taxon>
        <taxon>Hexapoda</taxon>
        <taxon>Insecta</taxon>
        <taxon>Pterygota</taxon>
        <taxon>Neoptera</taxon>
        <taxon>Endopterygota</taxon>
        <taxon>Diptera</taxon>
        <taxon>Brachycera</taxon>
        <taxon>Muscomorpha</taxon>
        <taxon>Ephydroidea</taxon>
        <taxon>Drosophilidae</taxon>
        <taxon>Drosophila</taxon>
        <taxon>Sophophora</taxon>
    </lineage>
</organism>
<evidence type="ECO:0000256" key="3">
    <source>
        <dbReference type="ARBA" id="ARBA00022723"/>
    </source>
</evidence>
<evidence type="ECO:0000256" key="9">
    <source>
        <dbReference type="SAM" id="MobiDB-lite"/>
    </source>
</evidence>
<reference evidence="12" key="1">
    <citation type="journal article" date="2021" name="Elife">
        <title>Highly contiguous assemblies of 101 drosophilid genomes.</title>
        <authorList>
            <person name="Kim B.Y."/>
            <person name="Wang J.R."/>
            <person name="Miller D.E."/>
            <person name="Barmina O."/>
            <person name="Delaney E."/>
            <person name="Thompson A."/>
            <person name="Comeault A.A."/>
            <person name="Peede D."/>
            <person name="D'Agostino E.R."/>
            <person name="Pelaez J."/>
            <person name="Aguilar J.M."/>
            <person name="Haji D."/>
            <person name="Matsunaga T."/>
            <person name="Armstrong E.E."/>
            <person name="Zych M."/>
            <person name="Ogawa Y."/>
            <person name="Stamenkovic-Radak M."/>
            <person name="Jelic M."/>
            <person name="Veselinovic M.S."/>
            <person name="Tanaskovic M."/>
            <person name="Eric P."/>
            <person name="Gao J.J."/>
            <person name="Katoh T.K."/>
            <person name="Toda M.J."/>
            <person name="Watabe H."/>
            <person name="Watada M."/>
            <person name="Davis J.S."/>
            <person name="Moyle L.C."/>
            <person name="Manoli G."/>
            <person name="Bertolini E."/>
            <person name="Kostal V."/>
            <person name="Hawley R.S."/>
            <person name="Takahashi A."/>
            <person name="Jones C.D."/>
            <person name="Price D.K."/>
            <person name="Whiteman N."/>
            <person name="Kopp A."/>
            <person name="Matute D.R."/>
            <person name="Petrov D.A."/>
        </authorList>
    </citation>
    <scope>NUCLEOTIDE SEQUENCE [LARGE SCALE GENOMIC DNA]</scope>
</reference>
<evidence type="ECO:0000256" key="8">
    <source>
        <dbReference type="SAM" id="Coils"/>
    </source>
</evidence>
<accession>A0A6P4ECS6</accession>
<dbReference type="PANTHER" id="PTHR31553:SF1">
    <property type="entry name" value="NF-KAPPA-B ESSENTIAL MODULATOR"/>
    <property type="match status" value="1"/>
</dbReference>
<dbReference type="InterPro" id="IPR032419">
    <property type="entry name" value="CC2-LZ_dom"/>
</dbReference>
<dbReference type="EnsemblMetazoa" id="XM_017118860.2">
    <property type="protein sequence ID" value="XP_016974349.1"/>
    <property type="gene ID" value="LOC108041077"/>
</dbReference>
<keyword evidence="2" id="KW-0963">Cytoplasm</keyword>
<evidence type="ECO:0000256" key="6">
    <source>
        <dbReference type="ARBA" id="ARBA00023054"/>
    </source>
</evidence>
<feature type="compositionally biased region" description="Low complexity" evidence="9">
    <location>
        <begin position="407"/>
        <end position="422"/>
    </location>
</feature>
<evidence type="ECO:0000313" key="14">
    <source>
        <dbReference type="RefSeq" id="XP_016974349.1"/>
    </source>
</evidence>
<feature type="coiled-coil region" evidence="8">
    <location>
        <begin position="140"/>
        <end position="252"/>
    </location>
</feature>
<feature type="domain" description="CCHC NOA-type" evidence="10">
    <location>
        <begin position="442"/>
        <end position="472"/>
    </location>
</feature>
<dbReference type="GO" id="GO:0043122">
    <property type="term" value="P:regulation of canonical NF-kappaB signal transduction"/>
    <property type="evidence" value="ECO:0007669"/>
    <property type="project" value="TreeGrafter"/>
</dbReference>
<dbReference type="GO" id="GO:0008270">
    <property type="term" value="F:zinc ion binding"/>
    <property type="evidence" value="ECO:0007669"/>
    <property type="project" value="UniProtKB-KW"/>
</dbReference>
<feature type="region of interest" description="Disordered" evidence="9">
    <location>
        <begin position="399"/>
        <end position="445"/>
    </location>
</feature>
<dbReference type="Pfam" id="PF16516">
    <property type="entry name" value="CC2-LZ"/>
    <property type="match status" value="1"/>
</dbReference>
<keyword evidence="12" id="KW-1185">Reference proteome</keyword>
<feature type="region of interest" description="Disordered" evidence="9">
    <location>
        <begin position="49"/>
        <end position="99"/>
    </location>
</feature>
<dbReference type="RefSeq" id="XP_016974350.1">
    <property type="nucleotide sequence ID" value="XM_017118861.1"/>
</dbReference>
<reference evidence="11" key="3">
    <citation type="submission" date="2025-05" db="UniProtKB">
        <authorList>
            <consortium name="EnsemblMetazoa"/>
        </authorList>
    </citation>
    <scope>IDENTIFICATION</scope>
</reference>
<keyword evidence="3" id="KW-0479">Metal-binding</keyword>
<keyword evidence="5" id="KW-0862">Zinc</keyword>
<dbReference type="RefSeq" id="XP_016974349.1">
    <property type="nucleotide sequence ID" value="XM_017118860.1"/>
</dbReference>
<feature type="compositionally biased region" description="Polar residues" evidence="9">
    <location>
        <begin position="55"/>
        <end position="99"/>
    </location>
</feature>
<dbReference type="EnsemblMetazoa" id="XM_017118861.2">
    <property type="protein sequence ID" value="XP_016974350.1"/>
    <property type="gene ID" value="LOC108041077"/>
</dbReference>
<gene>
    <name evidence="13 14 15" type="primary">LOC108041077</name>
    <name evidence="11" type="synonym">108041077</name>
</gene>
<dbReference type="OrthoDB" id="6343844at2759"/>
<dbReference type="CTD" id="37967"/>
<dbReference type="GO" id="GO:0005634">
    <property type="term" value="C:nucleus"/>
    <property type="evidence" value="ECO:0007669"/>
    <property type="project" value="TreeGrafter"/>
</dbReference>
<dbReference type="InterPro" id="IPR034735">
    <property type="entry name" value="NEMO_ZF"/>
</dbReference>
<dbReference type="PANTHER" id="PTHR31553">
    <property type="entry name" value="NF-KAPPA-B ESSENTIAL MODULATOR"/>
    <property type="match status" value="1"/>
</dbReference>
<proteinExistence type="predicted"/>
<evidence type="ECO:0000256" key="4">
    <source>
        <dbReference type="ARBA" id="ARBA00022771"/>
    </source>
</evidence>
<dbReference type="GeneID" id="108041077"/>
<dbReference type="CDD" id="cd09803">
    <property type="entry name" value="UBAN"/>
    <property type="match status" value="1"/>
</dbReference>
<evidence type="ECO:0000313" key="11">
    <source>
        <dbReference type="EnsemblMetazoa" id="XP_016974348.1"/>
    </source>
</evidence>
<dbReference type="EnsemblMetazoa" id="XM_017118859.2">
    <property type="protein sequence ID" value="XP_016974348.1"/>
    <property type="gene ID" value="LOC108041077"/>
</dbReference>
<sequence length="474" mass="53932">MIKATQCYRDNEAAMSEEESFVILGSSPYSSLLPDGGSLAFDGLDDAMESKEPIATTSTQQNPVASTSTQQPPVESAPNSMTSSQQQQPKSLDSGSSQHQSLAASFIMGEVQSDVLKNSVYSQFPSLCSLQASAEDVVKLQNMMTEYVNLKNTLDKVNHTMLNYHKLTQQWRQESADREQEHKKLLQECQEQVEKLREENQKLKEDLETKIVQIEMVQDFSQKEQSELRMGISEKTSLIDNMRVEIDKLQQLKMHSFEFVPEDGGKTEPDPDKALHYVQRDEHDRQVRDLQRQLSKLVAENLQITDMEKTYLEEIDCLKVNLTSAQELMGKMQRDIDDLKARDIQKQEEIEHLQTQNDIYRRDFEMERADREKNAGEKEQYLMDLKALQRRNQELIEALSESHKASKSASSSPSTSLSSSRSSLREEQRPVRVLDPTGAASRTSDPVLRCPICSKSFNAISVLQSHVNDCLDKN</sequence>
<evidence type="ECO:0000259" key="10">
    <source>
        <dbReference type="PROSITE" id="PS51801"/>
    </source>
</evidence>
<evidence type="ECO:0000256" key="5">
    <source>
        <dbReference type="ARBA" id="ARBA00022833"/>
    </source>
</evidence>
<dbReference type="PROSITE" id="PS51801">
    <property type="entry name" value="ZF_CCHC_NOA"/>
    <property type="match status" value="1"/>
</dbReference>
<comment type="subcellular location">
    <subcellularLocation>
        <location evidence="1">Cytoplasm</location>
    </subcellularLocation>
</comment>
<evidence type="ECO:0000313" key="12">
    <source>
        <dbReference type="Proteomes" id="UP001652680"/>
    </source>
</evidence>
<keyword evidence="6 8" id="KW-0175">Coiled coil</keyword>
<evidence type="ECO:0000313" key="13">
    <source>
        <dbReference type="RefSeq" id="XP_016974348.1"/>
    </source>
</evidence>
<dbReference type="Gene3D" id="1.20.5.990">
    <property type="entry name" value="Nemo cc2-lz domain - 1d5 darpin complex"/>
    <property type="match status" value="1"/>
</dbReference>
<dbReference type="GO" id="GO:0005737">
    <property type="term" value="C:cytoplasm"/>
    <property type="evidence" value="ECO:0007669"/>
    <property type="project" value="UniProtKB-SubCell"/>
</dbReference>
<protein>
    <submittedName>
        <fullName evidence="13 14">NF-kappa-B essential modulator isoform X1</fullName>
    </submittedName>
</protein>
<dbReference type="Proteomes" id="UP001652680">
    <property type="component" value="Unassembled WGS sequence"/>
</dbReference>
<dbReference type="InterPro" id="IPR051301">
    <property type="entry name" value="Optineurin/NFkB_EssMod"/>
</dbReference>
<dbReference type="RefSeq" id="XP_016974348.1">
    <property type="nucleotide sequence ID" value="XM_017118859.1"/>
</dbReference>
<evidence type="ECO:0000313" key="15">
    <source>
        <dbReference type="RefSeq" id="XP_016974350.1"/>
    </source>
</evidence>
<name>A0A6P4ECS6_DRORH</name>